<reference evidence="4" key="2">
    <citation type="submission" date="2014-03" db="EMBL/GenBank/DDBJ databases">
        <authorList>
            <person name="Genoscope - CEA"/>
        </authorList>
    </citation>
    <scope>NUCLEOTIDE SEQUENCE</scope>
</reference>
<keyword evidence="1" id="KW-0479">Metal-binding</keyword>
<dbReference type="PROSITE" id="PS50157">
    <property type="entry name" value="ZINC_FINGER_C2H2_2"/>
    <property type="match status" value="2"/>
</dbReference>
<feature type="compositionally biased region" description="Polar residues" evidence="2">
    <location>
        <begin position="131"/>
        <end position="143"/>
    </location>
</feature>
<organism evidence="4 5">
    <name type="scientific">Oncorhynchus mykiss</name>
    <name type="common">Rainbow trout</name>
    <name type="synonym">Salmo gairdneri</name>
    <dbReference type="NCBI Taxonomy" id="8022"/>
    <lineage>
        <taxon>Eukaryota</taxon>
        <taxon>Metazoa</taxon>
        <taxon>Chordata</taxon>
        <taxon>Craniata</taxon>
        <taxon>Vertebrata</taxon>
        <taxon>Euteleostomi</taxon>
        <taxon>Actinopterygii</taxon>
        <taxon>Neopterygii</taxon>
        <taxon>Teleostei</taxon>
        <taxon>Protacanthopterygii</taxon>
        <taxon>Salmoniformes</taxon>
        <taxon>Salmonidae</taxon>
        <taxon>Salmoninae</taxon>
        <taxon>Oncorhynchus</taxon>
    </lineage>
</organism>
<name>A0A060WJ67_ONCMY</name>
<dbReference type="PaxDb" id="8022-A0A060WJ67"/>
<accession>A0A060WJ67</accession>
<dbReference type="GO" id="GO:0008270">
    <property type="term" value="F:zinc ion binding"/>
    <property type="evidence" value="ECO:0007669"/>
    <property type="project" value="UniProtKB-KW"/>
</dbReference>
<dbReference type="InterPro" id="IPR013087">
    <property type="entry name" value="Znf_C2H2_type"/>
</dbReference>
<dbReference type="STRING" id="8022.A0A060WJ67"/>
<dbReference type="SMART" id="SM00355">
    <property type="entry name" value="ZnF_C2H2"/>
    <property type="match status" value="2"/>
</dbReference>
<feature type="domain" description="C2H2-type" evidence="3">
    <location>
        <begin position="23"/>
        <end position="50"/>
    </location>
</feature>
<sequence>MGPLVSPSPVPSTTEPEGGSVGEECSHCGRTFMSLKGLRSHERSHAATAALKRLDNVPHQQKQMFDRHIRHRPGTIRPFHCGLCRYRTTILSLLKNHLLKVHGAQDPSKNLPSSVTGSENKEHTLRAAEETQNLLEPQEGNQMSDDSEESELTESNILGAPRCPEAAQPLQAVGSGQGLQQPSKPTDHQHHSRWLTRL</sequence>
<feature type="region of interest" description="Disordered" evidence="2">
    <location>
        <begin position="131"/>
        <end position="198"/>
    </location>
</feature>
<dbReference type="AlphaFoldDB" id="A0A060WJ67"/>
<proteinExistence type="predicted"/>
<dbReference type="EMBL" id="FR904477">
    <property type="protein sequence ID" value="CDQ64605.1"/>
    <property type="molecule type" value="Genomic_DNA"/>
</dbReference>
<evidence type="ECO:0000313" key="5">
    <source>
        <dbReference type="Proteomes" id="UP000193380"/>
    </source>
</evidence>
<dbReference type="Gene3D" id="3.30.160.60">
    <property type="entry name" value="Classic Zinc Finger"/>
    <property type="match status" value="1"/>
</dbReference>
<feature type="compositionally biased region" description="Pro residues" evidence="2">
    <location>
        <begin position="1"/>
        <end position="10"/>
    </location>
</feature>
<gene>
    <name evidence="4" type="ORF">GSONMT00071661001</name>
</gene>
<keyword evidence="1" id="KW-0863">Zinc-finger</keyword>
<feature type="region of interest" description="Disordered" evidence="2">
    <location>
        <begin position="1"/>
        <end position="23"/>
    </location>
</feature>
<dbReference type="PROSITE" id="PS00028">
    <property type="entry name" value="ZINC_FINGER_C2H2_1"/>
    <property type="match status" value="1"/>
</dbReference>
<feature type="domain" description="C2H2-type" evidence="3">
    <location>
        <begin position="79"/>
        <end position="107"/>
    </location>
</feature>
<feature type="region of interest" description="Disordered" evidence="2">
    <location>
        <begin position="104"/>
        <end position="123"/>
    </location>
</feature>
<keyword evidence="1" id="KW-0862">Zinc</keyword>
<evidence type="ECO:0000313" key="4">
    <source>
        <dbReference type="EMBL" id="CDQ64605.1"/>
    </source>
</evidence>
<evidence type="ECO:0000259" key="3">
    <source>
        <dbReference type="PROSITE" id="PS50157"/>
    </source>
</evidence>
<dbReference type="Proteomes" id="UP000193380">
    <property type="component" value="Unassembled WGS sequence"/>
</dbReference>
<protein>
    <recommendedName>
        <fullName evidence="3">C2H2-type domain-containing protein</fullName>
    </recommendedName>
</protein>
<feature type="compositionally biased region" description="Polar residues" evidence="2">
    <location>
        <begin position="107"/>
        <end position="118"/>
    </location>
</feature>
<dbReference type="InterPro" id="IPR036236">
    <property type="entry name" value="Znf_C2H2_sf"/>
</dbReference>
<dbReference type="SUPFAM" id="SSF57667">
    <property type="entry name" value="beta-beta-alpha zinc fingers"/>
    <property type="match status" value="1"/>
</dbReference>
<evidence type="ECO:0000256" key="2">
    <source>
        <dbReference type="SAM" id="MobiDB-lite"/>
    </source>
</evidence>
<reference evidence="4" key="1">
    <citation type="journal article" date="2014" name="Nat. Commun.">
        <title>The rainbow trout genome provides novel insights into evolution after whole-genome duplication in vertebrates.</title>
        <authorList>
            <person name="Berthelot C."/>
            <person name="Brunet F."/>
            <person name="Chalopin D."/>
            <person name="Juanchich A."/>
            <person name="Bernard M."/>
            <person name="Noel B."/>
            <person name="Bento P."/>
            <person name="Da Silva C."/>
            <person name="Labadie K."/>
            <person name="Alberti A."/>
            <person name="Aury J.M."/>
            <person name="Louis A."/>
            <person name="Dehais P."/>
            <person name="Bardou P."/>
            <person name="Montfort J."/>
            <person name="Klopp C."/>
            <person name="Cabau C."/>
            <person name="Gaspin C."/>
            <person name="Thorgaard G.H."/>
            <person name="Boussaha M."/>
            <person name="Quillet E."/>
            <person name="Guyomard R."/>
            <person name="Galiana D."/>
            <person name="Bobe J."/>
            <person name="Volff J.N."/>
            <person name="Genet C."/>
            <person name="Wincker P."/>
            <person name="Jaillon O."/>
            <person name="Roest Crollius H."/>
            <person name="Guiguen Y."/>
        </authorList>
    </citation>
    <scope>NUCLEOTIDE SEQUENCE [LARGE SCALE GENOMIC DNA]</scope>
</reference>
<evidence type="ECO:0000256" key="1">
    <source>
        <dbReference type="PROSITE-ProRule" id="PRU00042"/>
    </source>
</evidence>